<dbReference type="AlphaFoldDB" id="H5URM1"/>
<name>H5URM1_9MICO</name>
<reference evidence="1 2" key="1">
    <citation type="submission" date="2012-02" db="EMBL/GenBank/DDBJ databases">
        <title>Whole genome shotgun sequence of Mobilicoccus pelagius NBRC 104925.</title>
        <authorList>
            <person name="Yoshida Y."/>
            <person name="Hosoyama A."/>
            <person name="Tsuchikane K."/>
            <person name="Katsumata H."/>
            <person name="Yamazaki S."/>
            <person name="Fujita N."/>
        </authorList>
    </citation>
    <scope>NUCLEOTIDE SEQUENCE [LARGE SCALE GENOMIC DNA]</scope>
    <source>
        <strain evidence="1 2">NBRC 104925</strain>
    </source>
</reference>
<sequence length="254" mass="27133">MGRYVVPSLTPPVCTVEVGGDSTSLAPDQAQHAATIAAVGIRRGLPRRAVTIALATALQESKLRNLDHGDRDSLGLFQQRPSQGWGTPAQLQDPVYATEAFYDHLVRVRGYLDRPLTEVAQKVQRSGYPDAYARHEDRAALLAAAFTGAEPTAVTCTLPEPTSRVPADDLAASLKRELGISPAVEGDRLTGVLSSRELAWAAGSWAVAHAGRTGVTEVVVADRTWTRGRTARATKWVDGDETGATALRISTDAR</sequence>
<dbReference type="Proteomes" id="UP000004367">
    <property type="component" value="Unassembled WGS sequence"/>
</dbReference>
<proteinExistence type="predicted"/>
<keyword evidence="2" id="KW-1185">Reference proteome</keyword>
<organism evidence="1 2">
    <name type="scientific">Mobilicoccus pelagius NBRC 104925</name>
    <dbReference type="NCBI Taxonomy" id="1089455"/>
    <lineage>
        <taxon>Bacteria</taxon>
        <taxon>Bacillati</taxon>
        <taxon>Actinomycetota</taxon>
        <taxon>Actinomycetes</taxon>
        <taxon>Micrococcales</taxon>
        <taxon>Dermatophilaceae</taxon>
        <taxon>Mobilicoccus</taxon>
    </lineage>
</organism>
<dbReference type="EMBL" id="BAFE01000052">
    <property type="protein sequence ID" value="GAB48379.1"/>
    <property type="molecule type" value="Genomic_DNA"/>
</dbReference>
<evidence type="ECO:0000313" key="2">
    <source>
        <dbReference type="Proteomes" id="UP000004367"/>
    </source>
</evidence>
<comment type="caution">
    <text evidence="1">The sequence shown here is derived from an EMBL/GenBank/DDBJ whole genome shotgun (WGS) entry which is preliminary data.</text>
</comment>
<evidence type="ECO:0000313" key="1">
    <source>
        <dbReference type="EMBL" id="GAB48379.1"/>
    </source>
</evidence>
<protein>
    <submittedName>
        <fullName evidence="1">Uncharacterized protein</fullName>
    </submittedName>
</protein>
<dbReference type="eggNOG" id="COG0739">
    <property type="taxonomic scope" value="Bacteria"/>
</dbReference>
<accession>H5URM1</accession>
<gene>
    <name evidence="1" type="ORF">MOPEL_073_00190</name>
</gene>
<dbReference type="STRING" id="1089455.MOPEL_073_00190"/>